<reference evidence="1" key="1">
    <citation type="submission" date="2020-05" db="EMBL/GenBank/DDBJ databases">
        <title>WGS assembly of Corymbia citriodora subspecies variegata.</title>
        <authorList>
            <person name="Barry K."/>
            <person name="Hundley H."/>
            <person name="Shu S."/>
            <person name="Jenkins J."/>
            <person name="Grimwood J."/>
            <person name="Baten A."/>
        </authorList>
    </citation>
    <scope>NUCLEOTIDE SEQUENCE</scope>
    <source>
        <strain evidence="1">CV2-018</strain>
    </source>
</reference>
<name>A0A8T0CQ88_CORYI</name>
<proteinExistence type="predicted"/>
<dbReference type="PANTHER" id="PTHR46325">
    <property type="entry name" value="CRIB DOMAIN-CONTAINING PROTEIN RIC8"/>
    <property type="match status" value="1"/>
</dbReference>
<sequence>MTMTIQGTYKGLKYISQISVLKDREMEIRYLTDVKHVAQIGWDGPSGNGPSWMNGFRAAPEFSGLLRKPGDSNPVGHVFGPLKVCCLHRFPFC</sequence>
<gene>
    <name evidence="1" type="ORF">BT93_L0301</name>
</gene>
<dbReference type="Gramene" id="rna-gnl|WGS:JABURB|Cocit.L0301.1">
    <property type="protein sequence ID" value="cds-KAF7849770.1"/>
    <property type="gene ID" value="gene-BT93_L0301"/>
</dbReference>
<evidence type="ECO:0000313" key="2">
    <source>
        <dbReference type="Proteomes" id="UP000806378"/>
    </source>
</evidence>
<dbReference type="Proteomes" id="UP000806378">
    <property type="component" value="Unassembled WGS sequence"/>
</dbReference>
<protein>
    <submittedName>
        <fullName evidence="1">Uncharacterized protein</fullName>
    </submittedName>
</protein>
<dbReference type="EMBL" id="MU089706">
    <property type="protein sequence ID" value="KAF7849770.1"/>
    <property type="molecule type" value="Genomic_DNA"/>
</dbReference>
<dbReference type="AlphaFoldDB" id="A0A8T0CQ88"/>
<dbReference type="PANTHER" id="PTHR46325:SF20">
    <property type="entry name" value="CRIB DOMAIN-CONTAINING PROTEIN RIC10"/>
    <property type="match status" value="1"/>
</dbReference>
<evidence type="ECO:0000313" key="1">
    <source>
        <dbReference type="EMBL" id="KAF7849770.1"/>
    </source>
</evidence>
<organism evidence="1 2">
    <name type="scientific">Corymbia citriodora subsp. variegata</name>
    <dbReference type="NCBI Taxonomy" id="360336"/>
    <lineage>
        <taxon>Eukaryota</taxon>
        <taxon>Viridiplantae</taxon>
        <taxon>Streptophyta</taxon>
        <taxon>Embryophyta</taxon>
        <taxon>Tracheophyta</taxon>
        <taxon>Spermatophyta</taxon>
        <taxon>Magnoliopsida</taxon>
        <taxon>eudicotyledons</taxon>
        <taxon>Gunneridae</taxon>
        <taxon>Pentapetalae</taxon>
        <taxon>rosids</taxon>
        <taxon>malvids</taxon>
        <taxon>Myrtales</taxon>
        <taxon>Myrtaceae</taxon>
        <taxon>Myrtoideae</taxon>
        <taxon>Eucalypteae</taxon>
        <taxon>Corymbia</taxon>
    </lineage>
</organism>
<dbReference type="OrthoDB" id="4206278at2759"/>
<keyword evidence="2" id="KW-1185">Reference proteome</keyword>
<accession>A0A8T0CQ88</accession>
<comment type="caution">
    <text evidence="1">The sequence shown here is derived from an EMBL/GenBank/DDBJ whole genome shotgun (WGS) entry which is preliminary data.</text>
</comment>